<feature type="region of interest" description="Disordered" evidence="3">
    <location>
        <begin position="167"/>
        <end position="188"/>
    </location>
</feature>
<feature type="region of interest" description="Disordered" evidence="3">
    <location>
        <begin position="341"/>
        <end position="373"/>
    </location>
</feature>
<accession>A0A7S0CIV2</accession>
<dbReference type="InterPro" id="IPR037196">
    <property type="entry name" value="HSP90_C"/>
</dbReference>
<evidence type="ECO:0000256" key="3">
    <source>
        <dbReference type="SAM" id="MobiDB-lite"/>
    </source>
</evidence>
<dbReference type="GO" id="GO:0005524">
    <property type="term" value="F:ATP binding"/>
    <property type="evidence" value="ECO:0007669"/>
    <property type="project" value="InterPro"/>
</dbReference>
<dbReference type="FunFam" id="1.20.120.790:FF:000004">
    <property type="entry name" value="Heat shock protein 75 kDa"/>
    <property type="match status" value="1"/>
</dbReference>
<reference evidence="4" key="1">
    <citation type="submission" date="2021-01" db="EMBL/GenBank/DDBJ databases">
        <authorList>
            <person name="Corre E."/>
            <person name="Pelletier E."/>
            <person name="Niang G."/>
            <person name="Scheremetjew M."/>
            <person name="Finn R."/>
            <person name="Kale V."/>
            <person name="Holt S."/>
            <person name="Cochrane G."/>
            <person name="Meng A."/>
            <person name="Brown T."/>
            <person name="Cohen L."/>
        </authorList>
    </citation>
    <scope>NUCLEOTIDE SEQUENCE</scope>
    <source>
        <strain evidence="4">CCAP1064/1</strain>
    </source>
</reference>
<dbReference type="SUPFAM" id="SSF54211">
    <property type="entry name" value="Ribosomal protein S5 domain 2-like"/>
    <property type="match status" value="1"/>
</dbReference>
<name>A0A7S0CIV2_9STRA</name>
<dbReference type="GO" id="GO:0016887">
    <property type="term" value="F:ATP hydrolysis activity"/>
    <property type="evidence" value="ECO:0007669"/>
    <property type="project" value="InterPro"/>
</dbReference>
<comment type="similarity">
    <text evidence="1">Belongs to the heat shock protein 90 family.</text>
</comment>
<keyword evidence="2" id="KW-0143">Chaperone</keyword>
<feature type="compositionally biased region" description="Basic and acidic residues" evidence="3">
    <location>
        <begin position="359"/>
        <end position="373"/>
    </location>
</feature>
<dbReference type="InterPro" id="IPR020568">
    <property type="entry name" value="Ribosomal_Su5_D2-typ_SF"/>
</dbReference>
<organism evidence="4">
    <name type="scientific">Proboscia inermis</name>
    <dbReference type="NCBI Taxonomy" id="420281"/>
    <lineage>
        <taxon>Eukaryota</taxon>
        <taxon>Sar</taxon>
        <taxon>Stramenopiles</taxon>
        <taxon>Ochrophyta</taxon>
        <taxon>Bacillariophyta</taxon>
        <taxon>Coscinodiscophyceae</taxon>
        <taxon>Rhizosoleniophycidae</taxon>
        <taxon>Rhizosoleniales</taxon>
        <taxon>Rhizosoleniaceae</taxon>
        <taxon>Proboscia</taxon>
    </lineage>
</organism>
<proteinExistence type="inferred from homology"/>
<dbReference type="EMBL" id="HBEL01045393">
    <property type="protein sequence ID" value="CAD8424986.1"/>
    <property type="molecule type" value="Transcribed_RNA"/>
</dbReference>
<dbReference type="GO" id="GO:0051082">
    <property type="term" value="F:unfolded protein binding"/>
    <property type="evidence" value="ECO:0007669"/>
    <property type="project" value="InterPro"/>
</dbReference>
<evidence type="ECO:0000313" key="4">
    <source>
        <dbReference type="EMBL" id="CAD8424986.1"/>
    </source>
</evidence>
<dbReference type="FunFam" id="3.40.50.11260:FF:000004">
    <property type="entry name" value="Heat shock protein 75 mitochondrial"/>
    <property type="match status" value="1"/>
</dbReference>
<dbReference type="SUPFAM" id="SSF110942">
    <property type="entry name" value="HSP90 C-terminal domain"/>
    <property type="match status" value="1"/>
</dbReference>
<dbReference type="Gene3D" id="3.40.50.11260">
    <property type="match status" value="1"/>
</dbReference>
<evidence type="ECO:0000256" key="2">
    <source>
        <dbReference type="ARBA" id="ARBA00023186"/>
    </source>
</evidence>
<dbReference type="Gene3D" id="1.20.120.790">
    <property type="entry name" value="Heat shock protein 90, C-terminal domain"/>
    <property type="match status" value="1"/>
</dbReference>
<dbReference type="AlphaFoldDB" id="A0A7S0CIV2"/>
<feature type="compositionally biased region" description="Basic and acidic residues" evidence="3">
    <location>
        <begin position="179"/>
        <end position="188"/>
    </location>
</feature>
<gene>
    <name evidence="4" type="ORF">PINE0816_LOCUS21146</name>
</gene>
<dbReference type="Pfam" id="PF00183">
    <property type="entry name" value="HSP90"/>
    <property type="match status" value="1"/>
</dbReference>
<evidence type="ECO:0000256" key="1">
    <source>
        <dbReference type="ARBA" id="ARBA00008239"/>
    </source>
</evidence>
<dbReference type="InterPro" id="IPR001404">
    <property type="entry name" value="Hsp90_fam"/>
</dbReference>
<dbReference type="GO" id="GO:0140662">
    <property type="term" value="F:ATP-dependent protein folding chaperone"/>
    <property type="evidence" value="ECO:0007669"/>
    <property type="project" value="InterPro"/>
</dbReference>
<protein>
    <submittedName>
        <fullName evidence="4">Uncharacterized protein</fullName>
    </submittedName>
</protein>
<sequence>MFICSKLSVVSFSLCYMANNFITRITFFAFVCVQKQHPNNRKEPEKYKSEFFNEYSYFLKEGICQDYEFQEQLSKLLLFETSKTLDGELSSLDEYISRCQISQKKIYYLQAPTRQMALDSPYLEAFEKSGKEVLFVYSAIDDFVFSNLTKYDDRELISAEKGGLDLDKETDEKDEDEKKDDKDAKKDDAVTTGLNQTEIDHFCAWLQSDALGSEKIKSIKSTKRLGASPAIIIDHESAAFRRMMKMVESQGGTSNIPPLPKQAMEVNPEHELIVGLNALRESEPELAKVCAEQIYDNCLVAAGLMEDGGRSMLGRLNDILLCVVKKGNEDGNVNAVVEDIADSEDKKSSDGIAVEESDKDEKKDETKEKKDNK</sequence>
<dbReference type="PANTHER" id="PTHR11528">
    <property type="entry name" value="HEAT SHOCK PROTEIN 90 FAMILY MEMBER"/>
    <property type="match status" value="1"/>
</dbReference>